<dbReference type="InterPro" id="IPR011704">
    <property type="entry name" value="ATPase_dyneun-rel_AAA"/>
</dbReference>
<reference evidence="2 3" key="1">
    <citation type="submission" date="2018-08" db="EMBL/GenBank/DDBJ databases">
        <title>Meiothermus luteus KCTC 52599 genome sequencing project.</title>
        <authorList>
            <person name="Da Costa M.S."/>
            <person name="Albuquerque L."/>
            <person name="Raposo P."/>
            <person name="Froufe H.J.C."/>
            <person name="Barroso C.S."/>
            <person name="Egas C."/>
        </authorList>
    </citation>
    <scope>NUCLEOTIDE SEQUENCE [LARGE SCALE GENOMIC DNA]</scope>
    <source>
        <strain evidence="2 3">KCTC 52599</strain>
    </source>
</reference>
<keyword evidence="3" id="KW-1185">Reference proteome</keyword>
<dbReference type="InterPro" id="IPR027417">
    <property type="entry name" value="P-loop_NTPase"/>
</dbReference>
<dbReference type="AlphaFoldDB" id="A0A399F237"/>
<dbReference type="OrthoDB" id="9783370at2"/>
<dbReference type="InterPro" id="IPR003593">
    <property type="entry name" value="AAA+_ATPase"/>
</dbReference>
<dbReference type="PANTHER" id="PTHR42759:SF1">
    <property type="entry name" value="MAGNESIUM-CHELATASE SUBUNIT CHLD"/>
    <property type="match status" value="1"/>
</dbReference>
<evidence type="ECO:0000259" key="1">
    <source>
        <dbReference type="SMART" id="SM00382"/>
    </source>
</evidence>
<evidence type="ECO:0000313" key="2">
    <source>
        <dbReference type="EMBL" id="RIH89329.1"/>
    </source>
</evidence>
<protein>
    <submittedName>
        <fullName evidence="2">Gas vesicle protein GvpN</fullName>
    </submittedName>
</protein>
<dbReference type="SMART" id="SM00382">
    <property type="entry name" value="AAA"/>
    <property type="match status" value="1"/>
</dbReference>
<sequence>MLPSSVEETQKALERYHYIADRGLSVAVFLALRLGRPLLLEGEPGVGKTEIVKVLAQVLSTRLIRLQCYEGLDINSAVYEWDYARQMLQIRLLEAVGERAQERIRQEVFGPDFLLKRPLLQALESQNGKPPVLLIDELDRADEEFEAFLLEFLSDWQITVPEVGTLKAEHPPVVVITSNRTREIHDALKRRCMYYWIDYPSFEKEYRIVREKVPGVPEKLAQQTVAFVQELRKQDLYKAPGVAETLDWAASLLALGQTELTLEAVEETLGALLKYQDDVLKARNQARDLLARAQAPTPL</sequence>
<proteinExistence type="predicted"/>
<evidence type="ECO:0000313" key="3">
    <source>
        <dbReference type="Proteomes" id="UP000265800"/>
    </source>
</evidence>
<dbReference type="RefSeq" id="WP_119359028.1">
    <property type="nucleotide sequence ID" value="NZ_QWKZ01000006.1"/>
</dbReference>
<dbReference type="GO" id="GO:0005524">
    <property type="term" value="F:ATP binding"/>
    <property type="evidence" value="ECO:0007669"/>
    <property type="project" value="InterPro"/>
</dbReference>
<dbReference type="SUPFAM" id="SSF52540">
    <property type="entry name" value="P-loop containing nucleoside triphosphate hydrolases"/>
    <property type="match status" value="1"/>
</dbReference>
<feature type="domain" description="AAA+ ATPase" evidence="1">
    <location>
        <begin position="34"/>
        <end position="198"/>
    </location>
</feature>
<dbReference type="EMBL" id="QWKZ01000006">
    <property type="protein sequence ID" value="RIH89329.1"/>
    <property type="molecule type" value="Genomic_DNA"/>
</dbReference>
<comment type="caution">
    <text evidence="2">The sequence shown here is derived from an EMBL/GenBank/DDBJ whole genome shotgun (WGS) entry which is preliminary data.</text>
</comment>
<dbReference type="GO" id="GO:0016887">
    <property type="term" value="F:ATP hydrolysis activity"/>
    <property type="evidence" value="ECO:0007669"/>
    <property type="project" value="InterPro"/>
</dbReference>
<dbReference type="Pfam" id="PF07728">
    <property type="entry name" value="AAA_5"/>
    <property type="match status" value="1"/>
</dbReference>
<gene>
    <name evidence="2" type="ORF">Mlute_00323</name>
</gene>
<dbReference type="Proteomes" id="UP000265800">
    <property type="component" value="Unassembled WGS sequence"/>
</dbReference>
<dbReference type="Gene3D" id="3.40.50.300">
    <property type="entry name" value="P-loop containing nucleotide triphosphate hydrolases"/>
    <property type="match status" value="1"/>
</dbReference>
<name>A0A399F237_9DEIN</name>
<dbReference type="CDD" id="cd00009">
    <property type="entry name" value="AAA"/>
    <property type="match status" value="1"/>
</dbReference>
<accession>A0A399F237</accession>
<organism evidence="2 3">
    <name type="scientific">Meiothermus luteus</name>
    <dbReference type="NCBI Taxonomy" id="2026184"/>
    <lineage>
        <taxon>Bacteria</taxon>
        <taxon>Thermotogati</taxon>
        <taxon>Deinococcota</taxon>
        <taxon>Deinococci</taxon>
        <taxon>Thermales</taxon>
        <taxon>Thermaceae</taxon>
        <taxon>Meiothermus</taxon>
    </lineage>
</organism>
<dbReference type="PANTHER" id="PTHR42759">
    <property type="entry name" value="MOXR FAMILY PROTEIN"/>
    <property type="match status" value="1"/>
</dbReference>
<dbReference type="InterPro" id="IPR050764">
    <property type="entry name" value="CbbQ/NirQ/NorQ/GpvN"/>
</dbReference>